<keyword evidence="4" id="KW-1185">Reference proteome</keyword>
<dbReference type="PANTHER" id="PTHR12323:SF0">
    <property type="entry name" value="CALCIUM HOMEOSTASIS ENDOPLASMIC RETICULUM PROTEIN"/>
    <property type="match status" value="1"/>
</dbReference>
<dbReference type="OrthoDB" id="21470at2759"/>
<feature type="compositionally biased region" description="Low complexity" evidence="1">
    <location>
        <begin position="189"/>
        <end position="198"/>
    </location>
</feature>
<dbReference type="AlphaFoldDB" id="A0A9P6UQM1"/>
<evidence type="ECO:0000256" key="1">
    <source>
        <dbReference type="SAM" id="MobiDB-lite"/>
    </source>
</evidence>
<dbReference type="InterPro" id="IPR008942">
    <property type="entry name" value="ENTH_VHS"/>
</dbReference>
<dbReference type="PANTHER" id="PTHR12323">
    <property type="entry name" value="SR-RELATED CTD ASSOCIATED FACTOR 6"/>
    <property type="match status" value="1"/>
</dbReference>
<dbReference type="Proteomes" id="UP000738325">
    <property type="component" value="Unassembled WGS sequence"/>
</dbReference>
<evidence type="ECO:0000313" key="4">
    <source>
        <dbReference type="Proteomes" id="UP000738325"/>
    </source>
</evidence>
<dbReference type="EMBL" id="JAAAIP010000570">
    <property type="protein sequence ID" value="KAG0315009.1"/>
    <property type="molecule type" value="Genomic_DNA"/>
</dbReference>
<feature type="domain" description="CID" evidence="2">
    <location>
        <begin position="20"/>
        <end position="167"/>
    </location>
</feature>
<feature type="region of interest" description="Disordered" evidence="1">
    <location>
        <begin position="167"/>
        <end position="272"/>
    </location>
</feature>
<evidence type="ECO:0000313" key="3">
    <source>
        <dbReference type="EMBL" id="KAG0315009.1"/>
    </source>
</evidence>
<feature type="compositionally biased region" description="Low complexity" evidence="1">
    <location>
        <begin position="217"/>
        <end position="238"/>
    </location>
</feature>
<dbReference type="PROSITE" id="PS51391">
    <property type="entry name" value="CID"/>
    <property type="match status" value="1"/>
</dbReference>
<reference evidence="3" key="1">
    <citation type="journal article" date="2020" name="Fungal Divers.">
        <title>Resolving the Mortierellaceae phylogeny through synthesis of multi-gene phylogenetics and phylogenomics.</title>
        <authorList>
            <person name="Vandepol N."/>
            <person name="Liber J."/>
            <person name="Desiro A."/>
            <person name="Na H."/>
            <person name="Kennedy M."/>
            <person name="Barry K."/>
            <person name="Grigoriev I.V."/>
            <person name="Miller A.N."/>
            <person name="O'Donnell K."/>
            <person name="Stajich J.E."/>
            <person name="Bonito G."/>
        </authorList>
    </citation>
    <scope>NUCLEOTIDE SEQUENCE</scope>
    <source>
        <strain evidence="3">REB-010B</strain>
    </source>
</reference>
<comment type="caution">
    <text evidence="3">The sequence shown here is derived from an EMBL/GenBank/DDBJ whole genome shotgun (WGS) entry which is preliminary data.</text>
</comment>
<sequence>MQTPGVQLALDALVQQSRDLAPSDVRDFMDHLELLMKDCSQANIQACQLIAGKTWVVHHCQNPQQYDLLTRAMVAIAISRLAFIEKLHITFFLFMKCKLDSERKQQPWIKDTLFPHLVPLLRVAYYFPGVDDTQRQRVMKVLEIWRNKEYFPAHVMEAMEMNVRRPPLLPPPLAGGPPGSNPTPPPANPHGLPHQLPFHQHHQHRQHQYPHHPPPMHQQQYSPHLLQQQQYGQPNNTPSSPPQPIFHPQSPFLQQQQQQQQQLPYQQPPVPGSFYSMQPAPIQADVDYYEPLPAYVSVPLQKNELKTESVLSSIKEFLSEDAATLETVTPVANIKDEGWHEGYLDEFYKKMAEKRKRAFSKDPQPRRSRQRNREVFVPIQKTVAVILTIPFTVLVSVSVSVSHSFKEPISI</sequence>
<accession>A0A9P6UQM1</accession>
<feature type="compositionally biased region" description="Basic residues" evidence="1">
    <location>
        <begin position="199"/>
        <end position="210"/>
    </location>
</feature>
<dbReference type="GO" id="GO:0006874">
    <property type="term" value="P:intracellular calcium ion homeostasis"/>
    <property type="evidence" value="ECO:0007669"/>
    <property type="project" value="TreeGrafter"/>
</dbReference>
<gene>
    <name evidence="3" type="ORF">BGZ99_007734</name>
</gene>
<dbReference type="Pfam" id="PF04818">
    <property type="entry name" value="CID"/>
    <property type="match status" value="1"/>
</dbReference>
<dbReference type="GO" id="GO:0048471">
    <property type="term" value="C:perinuclear region of cytoplasm"/>
    <property type="evidence" value="ECO:0007669"/>
    <property type="project" value="TreeGrafter"/>
</dbReference>
<evidence type="ECO:0000259" key="2">
    <source>
        <dbReference type="PROSITE" id="PS51391"/>
    </source>
</evidence>
<dbReference type="Gene3D" id="1.25.40.90">
    <property type="match status" value="1"/>
</dbReference>
<feature type="compositionally biased region" description="Pro residues" evidence="1">
    <location>
        <begin position="167"/>
        <end position="188"/>
    </location>
</feature>
<dbReference type="InterPro" id="IPR006569">
    <property type="entry name" value="CID_dom"/>
</dbReference>
<protein>
    <recommendedName>
        <fullName evidence="2">CID domain-containing protein</fullName>
    </recommendedName>
</protein>
<proteinExistence type="predicted"/>
<feature type="compositionally biased region" description="Low complexity" evidence="1">
    <location>
        <begin position="248"/>
        <end position="265"/>
    </location>
</feature>
<name>A0A9P6UQM1_9FUNG</name>
<organism evidence="3 4">
    <name type="scientific">Dissophora globulifera</name>
    <dbReference type="NCBI Taxonomy" id="979702"/>
    <lineage>
        <taxon>Eukaryota</taxon>
        <taxon>Fungi</taxon>
        <taxon>Fungi incertae sedis</taxon>
        <taxon>Mucoromycota</taxon>
        <taxon>Mortierellomycotina</taxon>
        <taxon>Mortierellomycetes</taxon>
        <taxon>Mortierellales</taxon>
        <taxon>Mortierellaceae</taxon>
        <taxon>Dissophora</taxon>
    </lineage>
</organism>